<evidence type="ECO:0000256" key="1">
    <source>
        <dbReference type="ARBA" id="ARBA00007926"/>
    </source>
</evidence>
<comment type="similarity">
    <text evidence="1">Belongs to the eukaryotic ribosomal protein eL28 family.</text>
</comment>
<dbReference type="InterPro" id="IPR002672">
    <property type="entry name" value="Ribosomal_eL28"/>
</dbReference>
<evidence type="ECO:0000313" key="7">
    <source>
        <dbReference type="Proteomes" id="UP001214415"/>
    </source>
</evidence>
<dbReference type="InterPro" id="IPR029004">
    <property type="entry name" value="Ribosomal_eL28/Mak16"/>
</dbReference>
<keyword evidence="2" id="KW-0689">Ribosomal protein</keyword>
<keyword evidence="3" id="KW-0687">Ribonucleoprotein</keyword>
<dbReference type="InterPro" id="IPR015362">
    <property type="entry name" value="WIBG_mago-bd"/>
</dbReference>
<accession>A0AAF0E9I8</accession>
<dbReference type="GO" id="GO:0005840">
    <property type="term" value="C:ribosome"/>
    <property type="evidence" value="ECO:0007669"/>
    <property type="project" value="UniProtKB-KW"/>
</dbReference>
<dbReference type="Pfam" id="PF09282">
    <property type="entry name" value="Mago-bind"/>
    <property type="match status" value="1"/>
</dbReference>
<sequence>MSTQDLQWLLVRKSNSYLVKQKGLGRVFSREPGNLASLHSYKHSGIVNDKAIGIVPAEGRGVVVTTRKQKVSPFTVKGARSQTTIKGGARRVAGAVANIAAKNGYRADLRKDAVARATAIVNAQARKRPVPKVRAPRGANARKMQLAKAAAVQQELSKLMPPAPEPATPSGIVAKAGSDERVIPTSVRADGSVRKERKVRPGFTPQEDVARFRPSRVRQAEGQGTAPRRAGVGWSEAQAAQPAEESTKASPRQAAPRVRPPRAEPQKATKKPQPPAAPSPAAAAPAPTKDTMPEWRSTARPRTTRSSPARSPLPRPSQAERGDASSPSKWPVAARTETQPEAGTSLDALGESLSTLSIKVKRL</sequence>
<feature type="compositionally biased region" description="Low complexity" evidence="4">
    <location>
        <begin position="296"/>
        <end position="312"/>
    </location>
</feature>
<dbReference type="InterPro" id="IPR036348">
    <property type="entry name" value="WIBG_N_sf"/>
</dbReference>
<dbReference type="SUPFAM" id="SSF101931">
    <property type="entry name" value="Pym (Within the bgcn gene intron protein, WIBG), N-terminal domain"/>
    <property type="match status" value="1"/>
</dbReference>
<dbReference type="Proteomes" id="UP001214415">
    <property type="component" value="Chromosome 1"/>
</dbReference>
<dbReference type="Pfam" id="PF01778">
    <property type="entry name" value="Ribosomal_L28e"/>
    <property type="match status" value="1"/>
</dbReference>
<organism evidence="6 7">
    <name type="scientific">Malassezia equina</name>
    <dbReference type="NCBI Taxonomy" id="1381935"/>
    <lineage>
        <taxon>Eukaryota</taxon>
        <taxon>Fungi</taxon>
        <taxon>Dikarya</taxon>
        <taxon>Basidiomycota</taxon>
        <taxon>Ustilaginomycotina</taxon>
        <taxon>Malasseziomycetes</taxon>
        <taxon>Malasseziales</taxon>
        <taxon>Malasseziaceae</taxon>
        <taxon>Malassezia</taxon>
    </lineage>
</organism>
<protein>
    <recommendedName>
        <fullName evidence="5">WIBG Mago-binding domain-containing protein</fullName>
    </recommendedName>
</protein>
<evidence type="ECO:0000313" key="6">
    <source>
        <dbReference type="EMBL" id="WFD21658.1"/>
    </source>
</evidence>
<evidence type="ECO:0000256" key="2">
    <source>
        <dbReference type="ARBA" id="ARBA00022980"/>
    </source>
</evidence>
<proteinExistence type="inferred from homology"/>
<dbReference type="EMBL" id="CP119900">
    <property type="protein sequence ID" value="WFD21658.1"/>
    <property type="molecule type" value="Genomic_DNA"/>
</dbReference>
<dbReference type="FunFam" id="3.30.390.110:FF:000002">
    <property type="entry name" value="60S ribosomal protein L28"/>
    <property type="match status" value="1"/>
</dbReference>
<dbReference type="GO" id="GO:0003735">
    <property type="term" value="F:structural constituent of ribosome"/>
    <property type="evidence" value="ECO:0007669"/>
    <property type="project" value="InterPro"/>
</dbReference>
<gene>
    <name evidence="6" type="ORF">MEQU1_000313</name>
</gene>
<dbReference type="SMART" id="SM01273">
    <property type="entry name" value="Mago-bind"/>
    <property type="match status" value="1"/>
</dbReference>
<feature type="region of interest" description="Disordered" evidence="4">
    <location>
        <begin position="160"/>
        <end position="363"/>
    </location>
</feature>
<dbReference type="GO" id="GO:1990904">
    <property type="term" value="C:ribonucleoprotein complex"/>
    <property type="evidence" value="ECO:0007669"/>
    <property type="project" value="UniProtKB-KW"/>
</dbReference>
<feature type="compositionally biased region" description="Low complexity" evidence="4">
    <location>
        <begin position="236"/>
        <end position="257"/>
    </location>
</feature>
<keyword evidence="7" id="KW-1185">Reference proteome</keyword>
<evidence type="ECO:0000259" key="5">
    <source>
        <dbReference type="SMART" id="SM01273"/>
    </source>
</evidence>
<name>A0AAF0E9I8_9BASI</name>
<dbReference type="PANTHER" id="PTHR10544">
    <property type="entry name" value="60S RIBOSOMAL PROTEIN L28"/>
    <property type="match status" value="1"/>
</dbReference>
<evidence type="ECO:0000256" key="3">
    <source>
        <dbReference type="ARBA" id="ARBA00023274"/>
    </source>
</evidence>
<dbReference type="GO" id="GO:0006412">
    <property type="term" value="P:translation"/>
    <property type="evidence" value="ECO:0007669"/>
    <property type="project" value="InterPro"/>
</dbReference>
<dbReference type="AlphaFoldDB" id="A0AAF0E9I8"/>
<reference evidence="6" key="1">
    <citation type="submission" date="2023-03" db="EMBL/GenBank/DDBJ databases">
        <title>Mating type loci evolution in Malassezia.</title>
        <authorList>
            <person name="Coelho M.A."/>
        </authorList>
    </citation>
    <scope>NUCLEOTIDE SEQUENCE</scope>
    <source>
        <strain evidence="6">CBS 12830</strain>
    </source>
</reference>
<feature type="compositionally biased region" description="Low complexity" evidence="4">
    <location>
        <begin position="279"/>
        <end position="289"/>
    </location>
</feature>
<dbReference type="Gene3D" id="3.30.390.110">
    <property type="match status" value="1"/>
</dbReference>
<evidence type="ECO:0000256" key="4">
    <source>
        <dbReference type="SAM" id="MobiDB-lite"/>
    </source>
</evidence>
<feature type="domain" description="WIBG Mago-binding" evidence="5">
    <location>
        <begin position="179"/>
        <end position="205"/>
    </location>
</feature>